<dbReference type="InterPro" id="IPR000683">
    <property type="entry name" value="Gfo/Idh/MocA-like_OxRdtase_N"/>
</dbReference>
<accession>A0A8X8WTN5</accession>
<comment type="caution">
    <text evidence="2">The sequence shown here is derived from an EMBL/GenBank/DDBJ whole genome shotgun (WGS) entry which is preliminary data.</text>
</comment>
<dbReference type="AlphaFoldDB" id="A0A8X8WTN5"/>
<dbReference type="InterPro" id="IPR036291">
    <property type="entry name" value="NAD(P)-bd_dom_sf"/>
</dbReference>
<dbReference type="Gene3D" id="3.40.50.720">
    <property type="entry name" value="NAD(P)-binding Rossmann-like Domain"/>
    <property type="match status" value="1"/>
</dbReference>
<name>A0A8X8WTN5_SALSN</name>
<proteinExistence type="predicted"/>
<dbReference type="Proteomes" id="UP000298416">
    <property type="component" value="Unassembled WGS sequence"/>
</dbReference>
<protein>
    <recommendedName>
        <fullName evidence="1">Gfo/Idh/MocA-like oxidoreductase N-terminal domain-containing protein</fullName>
    </recommendedName>
</protein>
<dbReference type="SUPFAM" id="SSF51735">
    <property type="entry name" value="NAD(P)-binding Rossmann-fold domains"/>
    <property type="match status" value="1"/>
</dbReference>
<organism evidence="2">
    <name type="scientific">Salvia splendens</name>
    <name type="common">Scarlet sage</name>
    <dbReference type="NCBI Taxonomy" id="180675"/>
    <lineage>
        <taxon>Eukaryota</taxon>
        <taxon>Viridiplantae</taxon>
        <taxon>Streptophyta</taxon>
        <taxon>Embryophyta</taxon>
        <taxon>Tracheophyta</taxon>
        <taxon>Spermatophyta</taxon>
        <taxon>Magnoliopsida</taxon>
        <taxon>eudicotyledons</taxon>
        <taxon>Gunneridae</taxon>
        <taxon>Pentapetalae</taxon>
        <taxon>asterids</taxon>
        <taxon>lamiids</taxon>
        <taxon>Lamiales</taxon>
        <taxon>Lamiaceae</taxon>
        <taxon>Nepetoideae</taxon>
        <taxon>Mentheae</taxon>
        <taxon>Salviinae</taxon>
        <taxon>Salvia</taxon>
        <taxon>Salvia subgen. Calosphace</taxon>
        <taxon>core Calosphace</taxon>
    </lineage>
</organism>
<dbReference type="PANTHER" id="PTHR46368:SF19">
    <property type="entry name" value="GFO_IDH_MOCA-LIKE OXIDOREDUCTASE N-TERMINAL DOMAIN-CONTAINING PROTEIN"/>
    <property type="match status" value="1"/>
</dbReference>
<sequence>MATDPPAPAPVRFGIVGCANIARKVSRAILHSPNSTIVAVGSRSAAKAAAFAAENGFYDAVLDDPDVDAVYIPLPTSLHRLWAVAAAQRGKHVLLEKPVALSAAELDEILAACESSRVQYIDATMWMHHPRTAEMEAFLADQRRFGRLQAVRFFESNF</sequence>
<reference evidence="2" key="2">
    <citation type="submission" date="2020-08" db="EMBL/GenBank/DDBJ databases">
        <title>Plant Genome Project.</title>
        <authorList>
            <person name="Zhang R.-G."/>
        </authorList>
    </citation>
    <scope>NUCLEOTIDE SEQUENCE</scope>
    <source>
        <strain evidence="2">Huo1</strain>
        <tissue evidence="2">Leaf</tissue>
    </source>
</reference>
<dbReference type="EMBL" id="PNBA02000014">
    <property type="protein sequence ID" value="KAG6400220.1"/>
    <property type="molecule type" value="Genomic_DNA"/>
</dbReference>
<dbReference type="GO" id="GO:0000166">
    <property type="term" value="F:nucleotide binding"/>
    <property type="evidence" value="ECO:0007669"/>
    <property type="project" value="InterPro"/>
</dbReference>
<dbReference type="PANTHER" id="PTHR46368">
    <property type="match status" value="1"/>
</dbReference>
<dbReference type="Pfam" id="PF01408">
    <property type="entry name" value="GFO_IDH_MocA"/>
    <property type="match status" value="1"/>
</dbReference>
<gene>
    <name evidence="2" type="ORF">SASPL_137045</name>
</gene>
<feature type="domain" description="Gfo/Idh/MocA-like oxidoreductase N-terminal" evidence="1">
    <location>
        <begin position="11"/>
        <end position="120"/>
    </location>
</feature>
<reference evidence="2" key="1">
    <citation type="submission" date="2018-01" db="EMBL/GenBank/DDBJ databases">
        <authorList>
            <person name="Mao J.F."/>
        </authorList>
    </citation>
    <scope>NUCLEOTIDE SEQUENCE</scope>
    <source>
        <strain evidence="2">Huo1</strain>
        <tissue evidence="2">Leaf</tissue>
    </source>
</reference>
<keyword evidence="3" id="KW-1185">Reference proteome</keyword>
<evidence type="ECO:0000259" key="1">
    <source>
        <dbReference type="Pfam" id="PF01408"/>
    </source>
</evidence>
<evidence type="ECO:0000313" key="3">
    <source>
        <dbReference type="Proteomes" id="UP000298416"/>
    </source>
</evidence>
<evidence type="ECO:0000313" key="2">
    <source>
        <dbReference type="EMBL" id="KAG6400220.1"/>
    </source>
</evidence>
<dbReference type="Gene3D" id="3.30.360.10">
    <property type="entry name" value="Dihydrodipicolinate Reductase, domain 2"/>
    <property type="match status" value="1"/>
</dbReference>